<dbReference type="RefSeq" id="WP_126483228.1">
    <property type="nucleotide sequence ID" value="NZ_RXNS01000007.1"/>
</dbReference>
<protein>
    <recommendedName>
        <fullName evidence="3 13">Flagellar biosynthesis protein FlhF</fullName>
    </recommendedName>
</protein>
<keyword evidence="17" id="KW-0966">Cell projection</keyword>
<keyword evidence="5" id="KW-1003">Cell membrane</keyword>
<dbReference type="InterPro" id="IPR027417">
    <property type="entry name" value="P-loop_NTPase"/>
</dbReference>
<evidence type="ECO:0000256" key="1">
    <source>
        <dbReference type="ARBA" id="ARBA00004413"/>
    </source>
</evidence>
<dbReference type="InterPro" id="IPR020006">
    <property type="entry name" value="FlhF"/>
</dbReference>
<dbReference type="Gene3D" id="3.40.50.300">
    <property type="entry name" value="P-loop containing nucleotide triphosphate hydrolases"/>
    <property type="match status" value="1"/>
</dbReference>
<keyword evidence="8" id="KW-0653">Protein transport</keyword>
<evidence type="ECO:0000256" key="8">
    <source>
        <dbReference type="ARBA" id="ARBA00022927"/>
    </source>
</evidence>
<dbReference type="GO" id="GO:0044781">
    <property type="term" value="P:bacterial-type flagellum organization"/>
    <property type="evidence" value="ECO:0007669"/>
    <property type="project" value="UniProtKB-UniRule"/>
</dbReference>
<keyword evidence="11" id="KW-1006">Bacterial flagellum protein export</keyword>
<dbReference type="SUPFAM" id="SSF52540">
    <property type="entry name" value="P-loop containing nucleoside triphosphate hydrolases"/>
    <property type="match status" value="1"/>
</dbReference>
<evidence type="ECO:0000256" key="11">
    <source>
        <dbReference type="ARBA" id="ARBA00023225"/>
    </source>
</evidence>
<sequence>MSVMRFVGETSREAMRQVRAALGDEALILANRNTEAGVEILAMADGAVEAMATASAPEAPAEPPAGVPRADPAPLASGDQASDWQAMSERLLSEMQDMRALLSREPARPSSPPTPVLDRLLGEAGFGQSLAEELRQERPTEMAGEVDEAPLLAWLERRLAARLPVLEDEAGFFATPGILALVGPTGVGKTTTTAKLAARFVQRHGAERVALVTTDGFRVGAHEQLRIYAELLGIPLHALAPEQSLDELLGQLAGRRFVIIDTVGTSQRDQRVIAQAAQLQGGTVPVRMLLVLNAASQPGTLHEVITRYRQAARATGVALDECLLTKQDEAGQLAPALEAVIRHGLRLMFVSTGQQVPEDLAAASARDLACRALAARLPRADGVAPAAPAMPATSSWAGDLLGQGRRLGRGLEALRRRLSGFATLEAAWDLAALPVALQEEELACLLAEPPEALARVAMLWAPRRVLPGADWAMPDLGLDAGGGWLVLPDLQQRQPAGWPARLAQAGEARGAGVHLLPAMPDADAWTWLDAAGAPWVSQVRPGQRVTHEGQRRSLSALVDLADPVGEQACRFRGQAVRARFARLAVAAAPAGRRGEAGSARLTAWCATLHDPETGRSLGRRYWVTPVAAEEDALPLLCVQLQGEALPRLVRRAWERLAELLPGETDREIRQLLAAGLAAAASHLDLAEGDEAAELRQDLLALRGARRGRREGLLLEALLYLFVARDALRQVGAAGLEGVR</sequence>
<keyword evidence="10" id="KW-0472">Membrane</keyword>
<name>A0A3S0HT40_9GAMM</name>
<evidence type="ECO:0000259" key="16">
    <source>
        <dbReference type="SMART" id="SM00962"/>
    </source>
</evidence>
<evidence type="ECO:0000313" key="17">
    <source>
        <dbReference type="EMBL" id="RTR04440.1"/>
    </source>
</evidence>
<dbReference type="InterPro" id="IPR000897">
    <property type="entry name" value="SRP54_GTPase_dom"/>
</dbReference>
<evidence type="ECO:0000256" key="9">
    <source>
        <dbReference type="ARBA" id="ARBA00023134"/>
    </source>
</evidence>
<dbReference type="NCBIfam" id="TIGR03499">
    <property type="entry name" value="FlhF"/>
    <property type="match status" value="1"/>
</dbReference>
<keyword evidence="9" id="KW-0342">GTP-binding</keyword>
<evidence type="ECO:0000256" key="12">
    <source>
        <dbReference type="ARBA" id="ARBA00025337"/>
    </source>
</evidence>
<dbReference type="FunFam" id="3.40.50.300:FF:000695">
    <property type="entry name" value="Flagellar biosynthesis regulator FlhF"/>
    <property type="match status" value="1"/>
</dbReference>
<dbReference type="OrthoDB" id="9778554at2"/>
<organism evidence="17 18">
    <name type="scientific">Halomonas nitroreducens</name>
    <dbReference type="NCBI Taxonomy" id="447425"/>
    <lineage>
        <taxon>Bacteria</taxon>
        <taxon>Pseudomonadati</taxon>
        <taxon>Pseudomonadota</taxon>
        <taxon>Gammaproteobacteria</taxon>
        <taxon>Oceanospirillales</taxon>
        <taxon>Halomonadaceae</taxon>
        <taxon>Halomonas</taxon>
    </lineage>
</organism>
<reference evidence="17 18" key="1">
    <citation type="submission" date="2018-12" db="EMBL/GenBank/DDBJ databases">
        <authorList>
            <person name="Yu L."/>
        </authorList>
    </citation>
    <scope>NUCLEOTIDE SEQUENCE [LARGE SCALE GENOMIC DNA]</scope>
    <source>
        <strain evidence="17 18">11S</strain>
    </source>
</reference>
<dbReference type="InterPro" id="IPR047040">
    <property type="entry name" value="FlhF__GTPase_dom"/>
</dbReference>
<proteinExistence type="inferred from homology"/>
<dbReference type="PANTHER" id="PTHR43134">
    <property type="entry name" value="SIGNAL RECOGNITION PARTICLE RECEPTOR SUBUNIT ALPHA"/>
    <property type="match status" value="1"/>
</dbReference>
<dbReference type="EMBL" id="RXNS01000007">
    <property type="protein sequence ID" value="RTR04440.1"/>
    <property type="molecule type" value="Genomic_DNA"/>
</dbReference>
<dbReference type="GO" id="GO:0003924">
    <property type="term" value="F:GTPase activity"/>
    <property type="evidence" value="ECO:0007669"/>
    <property type="project" value="UniProtKB-UniRule"/>
</dbReference>
<keyword evidence="17" id="KW-0969">Cilium</keyword>
<evidence type="ECO:0000256" key="10">
    <source>
        <dbReference type="ARBA" id="ARBA00023136"/>
    </source>
</evidence>
<dbReference type="SMART" id="SM00382">
    <property type="entry name" value="AAA"/>
    <property type="match status" value="1"/>
</dbReference>
<dbReference type="GO" id="GO:0015031">
    <property type="term" value="P:protein transport"/>
    <property type="evidence" value="ECO:0007669"/>
    <property type="project" value="UniProtKB-KW"/>
</dbReference>
<evidence type="ECO:0000256" key="4">
    <source>
        <dbReference type="ARBA" id="ARBA00022448"/>
    </source>
</evidence>
<evidence type="ECO:0000256" key="3">
    <source>
        <dbReference type="ARBA" id="ARBA00014919"/>
    </source>
</evidence>
<comment type="caution">
    <text evidence="17">The sequence shown here is derived from an EMBL/GenBank/DDBJ whole genome shotgun (WGS) entry which is preliminary data.</text>
</comment>
<dbReference type="Proteomes" id="UP000267400">
    <property type="component" value="Unassembled WGS sequence"/>
</dbReference>
<evidence type="ECO:0000256" key="6">
    <source>
        <dbReference type="ARBA" id="ARBA00022741"/>
    </source>
</evidence>
<evidence type="ECO:0000256" key="2">
    <source>
        <dbReference type="ARBA" id="ARBA00008531"/>
    </source>
</evidence>
<accession>A0A3S0HT40</accession>
<evidence type="ECO:0000256" key="7">
    <source>
        <dbReference type="ARBA" id="ARBA00022795"/>
    </source>
</evidence>
<evidence type="ECO:0000256" key="13">
    <source>
        <dbReference type="NCBIfam" id="TIGR03499"/>
    </source>
</evidence>
<dbReference type="CDD" id="cd17873">
    <property type="entry name" value="FlhF"/>
    <property type="match status" value="1"/>
</dbReference>
<dbReference type="GO" id="GO:0005886">
    <property type="term" value="C:plasma membrane"/>
    <property type="evidence" value="ECO:0007669"/>
    <property type="project" value="UniProtKB-SubCell"/>
</dbReference>
<dbReference type="Pfam" id="PF00448">
    <property type="entry name" value="SRP54"/>
    <property type="match status" value="1"/>
</dbReference>
<comment type="similarity">
    <text evidence="2">Belongs to the GTP-binding SRP family.</text>
</comment>
<feature type="domain" description="SRP54-type proteins GTP-binding" evidence="16">
    <location>
        <begin position="176"/>
        <end position="374"/>
    </location>
</feature>
<dbReference type="AlphaFoldDB" id="A0A3S0HT40"/>
<feature type="region of interest" description="Disordered" evidence="14">
    <location>
        <begin position="53"/>
        <end position="82"/>
    </location>
</feature>
<evidence type="ECO:0000256" key="5">
    <source>
        <dbReference type="ARBA" id="ARBA00022475"/>
    </source>
</evidence>
<gene>
    <name evidence="17" type="primary">flhF</name>
    <name evidence="17" type="ORF">EKG36_08980</name>
</gene>
<keyword evidence="7" id="KW-1005">Bacterial flagellum biogenesis</keyword>
<dbReference type="PANTHER" id="PTHR43134:SF3">
    <property type="entry name" value="FLAGELLAR BIOSYNTHESIS PROTEIN FLHF"/>
    <property type="match status" value="1"/>
</dbReference>
<evidence type="ECO:0000313" key="18">
    <source>
        <dbReference type="Proteomes" id="UP000267400"/>
    </source>
</evidence>
<keyword evidence="6" id="KW-0547">Nucleotide-binding</keyword>
<dbReference type="InterPro" id="IPR003593">
    <property type="entry name" value="AAA+_ATPase"/>
</dbReference>
<comment type="subcellular location">
    <subcellularLocation>
        <location evidence="1">Cell membrane</location>
        <topology evidence="1">Peripheral membrane protein</topology>
        <orientation evidence="1">Cytoplasmic side</orientation>
    </subcellularLocation>
</comment>
<keyword evidence="17" id="KW-0282">Flagellum</keyword>
<evidence type="ECO:0000256" key="14">
    <source>
        <dbReference type="SAM" id="MobiDB-lite"/>
    </source>
</evidence>
<keyword evidence="4" id="KW-0813">Transport</keyword>
<dbReference type="GO" id="GO:0005047">
    <property type="term" value="F:signal recognition particle binding"/>
    <property type="evidence" value="ECO:0007669"/>
    <property type="project" value="TreeGrafter"/>
</dbReference>
<dbReference type="GO" id="GO:0006614">
    <property type="term" value="P:SRP-dependent cotranslational protein targeting to membrane"/>
    <property type="evidence" value="ECO:0007669"/>
    <property type="project" value="UniProtKB-UniRule"/>
</dbReference>
<evidence type="ECO:0000259" key="15">
    <source>
        <dbReference type="SMART" id="SM00382"/>
    </source>
</evidence>
<dbReference type="SMART" id="SM00962">
    <property type="entry name" value="SRP54"/>
    <property type="match status" value="1"/>
</dbReference>
<dbReference type="GO" id="GO:0005525">
    <property type="term" value="F:GTP binding"/>
    <property type="evidence" value="ECO:0007669"/>
    <property type="project" value="UniProtKB-UniRule"/>
</dbReference>
<keyword evidence="18" id="KW-1185">Reference proteome</keyword>
<feature type="domain" description="AAA+ ATPase" evidence="15">
    <location>
        <begin position="175"/>
        <end position="379"/>
    </location>
</feature>
<comment type="function">
    <text evidence="12">Necessary for flagellar biosynthesis. May be involved in translocation of the flagellum.</text>
</comment>